<dbReference type="GO" id="GO:0005576">
    <property type="term" value="C:extracellular region"/>
    <property type="evidence" value="ECO:0007669"/>
    <property type="project" value="UniProtKB-SubCell"/>
</dbReference>
<dbReference type="SUPFAM" id="SSF51126">
    <property type="entry name" value="Pectin lyase-like"/>
    <property type="match status" value="1"/>
</dbReference>
<comment type="caution">
    <text evidence="8">The sequence shown here is derived from an EMBL/GenBank/DDBJ whole genome shotgun (WGS) entry which is preliminary data.</text>
</comment>
<reference evidence="8" key="1">
    <citation type="submission" date="2023-06" db="EMBL/GenBank/DDBJ databases">
        <title>Genome-scale phylogeny and comparative genomics of the fungal order Sordariales.</title>
        <authorList>
            <consortium name="Lawrence Berkeley National Laboratory"/>
            <person name="Hensen N."/>
            <person name="Bonometti L."/>
            <person name="Westerberg I."/>
            <person name="Brannstrom I.O."/>
            <person name="Guillou S."/>
            <person name="Cros-Aarteil S."/>
            <person name="Calhoun S."/>
            <person name="Haridas S."/>
            <person name="Kuo A."/>
            <person name="Mondo S."/>
            <person name="Pangilinan J."/>
            <person name="Riley R."/>
            <person name="Labutti K."/>
            <person name="Andreopoulos B."/>
            <person name="Lipzen A."/>
            <person name="Chen C."/>
            <person name="Yanf M."/>
            <person name="Daum C."/>
            <person name="Ng V."/>
            <person name="Clum A."/>
            <person name="Steindorff A."/>
            <person name="Ohm R."/>
            <person name="Martin F."/>
            <person name="Silar P."/>
            <person name="Natvig D."/>
            <person name="Lalanne C."/>
            <person name="Gautier V."/>
            <person name="Ament-Velasquez S.L."/>
            <person name="Kruys A."/>
            <person name="Hutchinson M.I."/>
            <person name="Powell A.J."/>
            <person name="Barry K."/>
            <person name="Miller A.N."/>
            <person name="Grigoriev I.V."/>
            <person name="Debuchy R."/>
            <person name="Gladieux P."/>
            <person name="Thoren M.H."/>
            <person name="Johannesson H."/>
        </authorList>
    </citation>
    <scope>NUCLEOTIDE SEQUENCE</scope>
    <source>
        <strain evidence="8">PSN4</strain>
    </source>
</reference>
<evidence type="ECO:0000256" key="4">
    <source>
        <dbReference type="RuleBase" id="RU361173"/>
    </source>
</evidence>
<dbReference type="InterPro" id="IPR012334">
    <property type="entry name" value="Pectin_lyas_fold"/>
</dbReference>
<feature type="chain" id="PRO_5042605769" evidence="6">
    <location>
        <begin position="18"/>
        <end position="376"/>
    </location>
</feature>
<dbReference type="GO" id="GO:0030570">
    <property type="term" value="F:pectate lyase activity"/>
    <property type="evidence" value="ECO:0007669"/>
    <property type="project" value="InterPro"/>
</dbReference>
<feature type="region of interest" description="Disordered" evidence="5">
    <location>
        <begin position="294"/>
        <end position="330"/>
    </location>
</feature>
<keyword evidence="2 6" id="KW-0732">Signal</keyword>
<keyword evidence="4" id="KW-0119">Carbohydrate metabolism</keyword>
<dbReference type="SMART" id="SM00656">
    <property type="entry name" value="Amb_all"/>
    <property type="match status" value="1"/>
</dbReference>
<dbReference type="InterPro" id="IPR045032">
    <property type="entry name" value="PEL"/>
</dbReference>
<name>A0AAJ0BDV9_9PEZI</name>
<feature type="domain" description="Pectate lyase" evidence="7">
    <location>
        <begin position="56"/>
        <end position="286"/>
    </location>
</feature>
<dbReference type="AlphaFoldDB" id="A0AAJ0BDV9"/>
<evidence type="ECO:0000256" key="6">
    <source>
        <dbReference type="SAM" id="SignalP"/>
    </source>
</evidence>
<keyword evidence="4" id="KW-0624">Polysaccharide degradation</keyword>
<evidence type="ECO:0000313" key="9">
    <source>
        <dbReference type="Proteomes" id="UP001239445"/>
    </source>
</evidence>
<dbReference type="Gene3D" id="2.160.20.10">
    <property type="entry name" value="Single-stranded right-handed beta-helix, Pectin lyase-like"/>
    <property type="match status" value="1"/>
</dbReference>
<comment type="subcellular location">
    <subcellularLocation>
        <location evidence="4">Secreted</location>
    </subcellularLocation>
</comment>
<evidence type="ECO:0000256" key="3">
    <source>
        <dbReference type="ARBA" id="ARBA00023239"/>
    </source>
</evidence>
<evidence type="ECO:0000259" key="7">
    <source>
        <dbReference type="SMART" id="SM00656"/>
    </source>
</evidence>
<keyword evidence="3 4" id="KW-0456">Lyase</keyword>
<dbReference type="PANTHER" id="PTHR31683">
    <property type="entry name" value="PECTATE LYASE 18-RELATED"/>
    <property type="match status" value="1"/>
</dbReference>
<feature type="compositionally biased region" description="Low complexity" evidence="5">
    <location>
        <begin position="310"/>
        <end position="325"/>
    </location>
</feature>
<proteinExistence type="inferred from homology"/>
<keyword evidence="4" id="KW-0964">Secreted</keyword>
<gene>
    <name evidence="8" type="ORF">QBC47DRAFT_401331</name>
</gene>
<organism evidence="8 9">
    <name type="scientific">Echria macrotheca</name>
    <dbReference type="NCBI Taxonomy" id="438768"/>
    <lineage>
        <taxon>Eukaryota</taxon>
        <taxon>Fungi</taxon>
        <taxon>Dikarya</taxon>
        <taxon>Ascomycota</taxon>
        <taxon>Pezizomycotina</taxon>
        <taxon>Sordariomycetes</taxon>
        <taxon>Sordariomycetidae</taxon>
        <taxon>Sordariales</taxon>
        <taxon>Schizotheciaceae</taxon>
        <taxon>Echria</taxon>
    </lineage>
</organism>
<evidence type="ECO:0000256" key="2">
    <source>
        <dbReference type="ARBA" id="ARBA00022729"/>
    </source>
</evidence>
<sequence length="376" mass="38330">MLLRVFLGTALLAGALSHPLSTPNIQVRQTDDDVHYYDEACNIGYCSIYGATIGGWGGNYTNVTTLEQLTTAVTGSESIVVVVQGAITGNATIQVGSSKSIIGSPGSSLSGLNLSLNGSRNIIFRNLNITAPVPITIQSGRSIWIDHCSLSSSSSSSINTLLSITAGSDYLTISNNIFSSPSHQTSPPRSNAVQIGNPTGPAVEPTEKPHITLIGNVFFGVNTGITITTGTTHILNSLFQHSATGVNAISSAAAGGAAGGEGEGEGGGVAGGVLVESTIFEDVSQPLVVTNSNGTTTTTAGGGRVSIGQNVTTTKNGGGNVTTSTLPPRLGDLSGDNLPYPYDDYVLDLEGVRREGKLAGPTLRFAPAAAAGLGRR</sequence>
<evidence type="ECO:0000256" key="1">
    <source>
        <dbReference type="ARBA" id="ARBA00010980"/>
    </source>
</evidence>
<protein>
    <submittedName>
        <fullName evidence="8">Pectin lyase fold/virulence factor</fullName>
    </submittedName>
</protein>
<feature type="signal peptide" evidence="6">
    <location>
        <begin position="1"/>
        <end position="17"/>
    </location>
</feature>
<accession>A0AAJ0BDV9</accession>
<dbReference type="InterPro" id="IPR002022">
    <property type="entry name" value="Pec_lyase"/>
</dbReference>
<evidence type="ECO:0000256" key="5">
    <source>
        <dbReference type="SAM" id="MobiDB-lite"/>
    </source>
</evidence>
<dbReference type="PANTHER" id="PTHR31683:SF18">
    <property type="entry name" value="PECTATE LYASE 21-RELATED"/>
    <property type="match status" value="1"/>
</dbReference>
<dbReference type="InterPro" id="IPR011050">
    <property type="entry name" value="Pectin_lyase_fold/virulence"/>
</dbReference>
<comment type="similarity">
    <text evidence="1 4">Belongs to the polysaccharide lyase 1 family.</text>
</comment>
<dbReference type="GO" id="GO:0000272">
    <property type="term" value="P:polysaccharide catabolic process"/>
    <property type="evidence" value="ECO:0007669"/>
    <property type="project" value="UniProtKB-KW"/>
</dbReference>
<keyword evidence="9" id="KW-1185">Reference proteome</keyword>
<dbReference type="EMBL" id="MU839832">
    <property type="protein sequence ID" value="KAK1756429.1"/>
    <property type="molecule type" value="Genomic_DNA"/>
</dbReference>
<dbReference type="Proteomes" id="UP001239445">
    <property type="component" value="Unassembled WGS sequence"/>
</dbReference>
<evidence type="ECO:0000313" key="8">
    <source>
        <dbReference type="EMBL" id="KAK1756429.1"/>
    </source>
</evidence>
<dbReference type="Pfam" id="PF00544">
    <property type="entry name" value="Pectate_lyase_4"/>
    <property type="match status" value="1"/>
</dbReference>